<evidence type="ECO:0000313" key="3">
    <source>
        <dbReference type="Proteomes" id="UP000183994"/>
    </source>
</evidence>
<dbReference type="RefSeq" id="WP_073476193.1">
    <property type="nucleotide sequence ID" value="NZ_FQZU01000014.1"/>
</dbReference>
<dbReference type="CDD" id="cd04485">
    <property type="entry name" value="DnaE_OBF"/>
    <property type="match status" value="1"/>
</dbReference>
<accession>A0A1M6N2E3</accession>
<dbReference type="GO" id="GO:0003676">
    <property type="term" value="F:nucleic acid binding"/>
    <property type="evidence" value="ECO:0007669"/>
    <property type="project" value="InterPro"/>
</dbReference>
<sequence>MESDRIRWCEDGRYVKACGRVIIIHTPPTKSGKRVMFITLEDARGLFDVTVFENVSKRCAKIVLSQTVLVVEGVVNRFGLRGVSILAKNIRAPRRAND</sequence>
<keyword evidence="3" id="KW-1185">Reference proteome</keyword>
<protein>
    <submittedName>
        <fullName evidence="2">OB-fold nucleic acid binding domain-containing protein</fullName>
    </submittedName>
</protein>
<dbReference type="Proteomes" id="UP000183994">
    <property type="component" value="Unassembled WGS sequence"/>
</dbReference>
<evidence type="ECO:0000259" key="1">
    <source>
        <dbReference type="Pfam" id="PF01336"/>
    </source>
</evidence>
<proteinExistence type="predicted"/>
<dbReference type="STRING" id="1121393.SAMN02745216_02488"/>
<feature type="domain" description="OB" evidence="1">
    <location>
        <begin position="15"/>
        <end position="91"/>
    </location>
</feature>
<name>A0A1M6N2E3_9BACT</name>
<gene>
    <name evidence="2" type="ORF">SAMN02745216_02488</name>
</gene>
<organism evidence="2 3">
    <name type="scientific">Desulfatibacillum alkenivorans DSM 16219</name>
    <dbReference type="NCBI Taxonomy" id="1121393"/>
    <lineage>
        <taxon>Bacteria</taxon>
        <taxon>Pseudomonadati</taxon>
        <taxon>Thermodesulfobacteriota</taxon>
        <taxon>Desulfobacteria</taxon>
        <taxon>Desulfobacterales</taxon>
        <taxon>Desulfatibacillaceae</taxon>
        <taxon>Desulfatibacillum</taxon>
    </lineage>
</organism>
<reference evidence="3" key="1">
    <citation type="submission" date="2016-11" db="EMBL/GenBank/DDBJ databases">
        <authorList>
            <person name="Varghese N."/>
            <person name="Submissions S."/>
        </authorList>
    </citation>
    <scope>NUCLEOTIDE SEQUENCE [LARGE SCALE GENOMIC DNA]</scope>
    <source>
        <strain evidence="3">DSM 16219</strain>
    </source>
</reference>
<evidence type="ECO:0000313" key="2">
    <source>
        <dbReference type="EMBL" id="SHJ89867.1"/>
    </source>
</evidence>
<dbReference type="AlphaFoldDB" id="A0A1M6N2E3"/>
<dbReference type="Pfam" id="PF01336">
    <property type="entry name" value="tRNA_anti-codon"/>
    <property type="match status" value="1"/>
</dbReference>
<dbReference type="InterPro" id="IPR004365">
    <property type="entry name" value="NA-bd_OB_tRNA"/>
</dbReference>
<dbReference type="EMBL" id="FQZU01000014">
    <property type="protein sequence ID" value="SHJ89867.1"/>
    <property type="molecule type" value="Genomic_DNA"/>
</dbReference>